<feature type="transmembrane region" description="Helical" evidence="8">
    <location>
        <begin position="369"/>
        <end position="389"/>
    </location>
</feature>
<organism evidence="10 11">
    <name type="scientific">Ktedonobacter racemifer DSM 44963</name>
    <dbReference type="NCBI Taxonomy" id="485913"/>
    <lineage>
        <taxon>Bacteria</taxon>
        <taxon>Bacillati</taxon>
        <taxon>Chloroflexota</taxon>
        <taxon>Ktedonobacteria</taxon>
        <taxon>Ktedonobacterales</taxon>
        <taxon>Ktedonobacteraceae</taxon>
        <taxon>Ktedonobacter</taxon>
    </lineage>
</organism>
<keyword evidence="5 6" id="KW-0067">ATP-binding</keyword>
<dbReference type="InterPro" id="IPR011009">
    <property type="entry name" value="Kinase-like_dom_sf"/>
</dbReference>
<dbReference type="EC" id="2.7.11.1" evidence="1"/>
<keyword evidence="10" id="KW-0723">Serine/threonine-protein kinase</keyword>
<dbReference type="EMBL" id="ADVG01000005">
    <property type="protein sequence ID" value="EFH79868.1"/>
    <property type="molecule type" value="Genomic_DNA"/>
</dbReference>
<dbReference type="PANTHER" id="PTHR43289">
    <property type="entry name" value="MITOGEN-ACTIVATED PROTEIN KINASE KINASE KINASE 20-RELATED"/>
    <property type="match status" value="1"/>
</dbReference>
<dbReference type="PROSITE" id="PS00108">
    <property type="entry name" value="PROTEIN_KINASE_ST"/>
    <property type="match status" value="1"/>
</dbReference>
<proteinExistence type="predicted"/>
<dbReference type="InterPro" id="IPR017441">
    <property type="entry name" value="Protein_kinase_ATP_BS"/>
</dbReference>
<keyword evidence="11" id="KW-1185">Reference proteome</keyword>
<dbReference type="InterPro" id="IPR008271">
    <property type="entry name" value="Ser/Thr_kinase_AS"/>
</dbReference>
<dbReference type="Gene3D" id="1.10.510.10">
    <property type="entry name" value="Transferase(Phosphotransferase) domain 1"/>
    <property type="match status" value="1"/>
</dbReference>
<dbReference type="InterPro" id="IPR000719">
    <property type="entry name" value="Prot_kinase_dom"/>
</dbReference>
<feature type="compositionally biased region" description="Polar residues" evidence="7">
    <location>
        <begin position="344"/>
        <end position="363"/>
    </location>
</feature>
<dbReference type="PANTHER" id="PTHR43289:SF6">
    <property type="entry name" value="SERINE_THREONINE-PROTEIN KINASE NEKL-3"/>
    <property type="match status" value="1"/>
</dbReference>
<evidence type="ECO:0000256" key="6">
    <source>
        <dbReference type="PROSITE-ProRule" id="PRU10141"/>
    </source>
</evidence>
<feature type="domain" description="Protein kinase" evidence="9">
    <location>
        <begin position="15"/>
        <end position="268"/>
    </location>
</feature>
<feature type="binding site" evidence="6">
    <location>
        <position position="44"/>
    </location>
    <ligand>
        <name>ATP</name>
        <dbReference type="ChEBI" id="CHEBI:30616"/>
    </ligand>
</feature>
<dbReference type="OrthoDB" id="9801841at2"/>
<dbReference type="Proteomes" id="UP000004508">
    <property type="component" value="Unassembled WGS sequence"/>
</dbReference>
<dbReference type="Gene3D" id="3.30.200.20">
    <property type="entry name" value="Phosphorylase Kinase, domain 1"/>
    <property type="match status" value="1"/>
</dbReference>
<evidence type="ECO:0000256" key="7">
    <source>
        <dbReference type="SAM" id="MobiDB-lite"/>
    </source>
</evidence>
<feature type="region of interest" description="Disordered" evidence="7">
    <location>
        <begin position="315"/>
        <end position="364"/>
    </location>
</feature>
<keyword evidence="3 6" id="KW-0547">Nucleotide-binding</keyword>
<protein>
    <recommendedName>
        <fullName evidence="1">non-specific serine/threonine protein kinase</fullName>
        <ecNumber evidence="1">2.7.11.1</ecNumber>
    </recommendedName>
</protein>
<dbReference type="RefSeq" id="WP_007922034.1">
    <property type="nucleotide sequence ID" value="NZ_ADVG01000005.1"/>
</dbReference>
<dbReference type="GO" id="GO:0004674">
    <property type="term" value="F:protein serine/threonine kinase activity"/>
    <property type="evidence" value="ECO:0007669"/>
    <property type="project" value="UniProtKB-KW"/>
</dbReference>
<keyword evidence="8" id="KW-0812">Transmembrane</keyword>
<evidence type="ECO:0000256" key="8">
    <source>
        <dbReference type="SAM" id="Phobius"/>
    </source>
</evidence>
<dbReference type="PROSITE" id="PS50011">
    <property type="entry name" value="PROTEIN_KINASE_DOM"/>
    <property type="match status" value="1"/>
</dbReference>
<dbReference type="eggNOG" id="COG0515">
    <property type="taxonomic scope" value="Bacteria"/>
</dbReference>
<feature type="compositionally biased region" description="Pro residues" evidence="7">
    <location>
        <begin position="316"/>
        <end position="331"/>
    </location>
</feature>
<keyword evidence="8" id="KW-0472">Membrane</keyword>
<dbReference type="STRING" id="485913.Krac_0388"/>
<keyword evidence="2" id="KW-0808">Transferase</keyword>
<evidence type="ECO:0000313" key="11">
    <source>
        <dbReference type="Proteomes" id="UP000004508"/>
    </source>
</evidence>
<dbReference type="PROSITE" id="PS00107">
    <property type="entry name" value="PROTEIN_KINASE_ATP"/>
    <property type="match status" value="1"/>
</dbReference>
<sequence>MAEQRSREGQRLGNYRLERLLGRGGFAEVYLGRHIHLQRPAAIKILQAHLSEREIDGFRQEAQIIAMLEHPHIVRIHDFDVQDGVPFLVMEYLPNGTMRQRHAKGERVPLPSVVSYVRQVADALQFAHDQRLIHRDVKPENMLLGRRDEVVLSDFGIASIAHSTSSMTVQSAVGTIPYMAPEQIQAYSRAASDQYSLGIVTYEWLCGERPFSGSSTEILAKHMMAPPPQLRPKVPSLPVDVEQIILIALAKDPGQRFSSIQAFATALQVAADGTAQTVKAYVGERNQPSLSSTIPPTLLAAPASQAAVEFQTPAASPLPPVTASSPVPPLSPMTTPSSVPPLSPMTTPQSILGESPKSRVQSKPSRRRLLIGLVMAGVIIGGGIAMLFLR</sequence>
<dbReference type="AlphaFoldDB" id="D6U7K7"/>
<dbReference type="SUPFAM" id="SSF56112">
    <property type="entry name" value="Protein kinase-like (PK-like)"/>
    <property type="match status" value="1"/>
</dbReference>
<dbReference type="CDD" id="cd14014">
    <property type="entry name" value="STKc_PknB_like"/>
    <property type="match status" value="1"/>
</dbReference>
<evidence type="ECO:0000256" key="4">
    <source>
        <dbReference type="ARBA" id="ARBA00022777"/>
    </source>
</evidence>
<dbReference type="SMART" id="SM00220">
    <property type="entry name" value="S_TKc"/>
    <property type="match status" value="1"/>
</dbReference>
<dbReference type="Pfam" id="PF00069">
    <property type="entry name" value="Pkinase"/>
    <property type="match status" value="1"/>
</dbReference>
<evidence type="ECO:0000256" key="2">
    <source>
        <dbReference type="ARBA" id="ARBA00022679"/>
    </source>
</evidence>
<comment type="caution">
    <text evidence="10">The sequence shown here is derived from an EMBL/GenBank/DDBJ whole genome shotgun (WGS) entry which is preliminary data.</text>
</comment>
<keyword evidence="8" id="KW-1133">Transmembrane helix</keyword>
<dbReference type="GO" id="GO:0005524">
    <property type="term" value="F:ATP binding"/>
    <property type="evidence" value="ECO:0007669"/>
    <property type="project" value="UniProtKB-UniRule"/>
</dbReference>
<evidence type="ECO:0000256" key="5">
    <source>
        <dbReference type="ARBA" id="ARBA00022840"/>
    </source>
</evidence>
<name>D6U7K7_KTERA</name>
<dbReference type="InParanoid" id="D6U7K7"/>
<evidence type="ECO:0000313" key="10">
    <source>
        <dbReference type="EMBL" id="EFH79868.1"/>
    </source>
</evidence>
<evidence type="ECO:0000256" key="3">
    <source>
        <dbReference type="ARBA" id="ARBA00022741"/>
    </source>
</evidence>
<evidence type="ECO:0000256" key="1">
    <source>
        <dbReference type="ARBA" id="ARBA00012513"/>
    </source>
</evidence>
<accession>D6U7K7</accession>
<reference evidence="10 11" key="1">
    <citation type="journal article" date="2011" name="Stand. Genomic Sci.">
        <title>Non-contiguous finished genome sequence and contextual data of the filamentous soil bacterium Ktedonobacter racemifer type strain (SOSP1-21).</title>
        <authorList>
            <person name="Chang Y.J."/>
            <person name="Land M."/>
            <person name="Hauser L."/>
            <person name="Chertkov O."/>
            <person name="Del Rio T.G."/>
            <person name="Nolan M."/>
            <person name="Copeland A."/>
            <person name="Tice H."/>
            <person name="Cheng J.F."/>
            <person name="Lucas S."/>
            <person name="Han C."/>
            <person name="Goodwin L."/>
            <person name="Pitluck S."/>
            <person name="Ivanova N."/>
            <person name="Ovchinikova G."/>
            <person name="Pati A."/>
            <person name="Chen A."/>
            <person name="Palaniappan K."/>
            <person name="Mavromatis K."/>
            <person name="Liolios K."/>
            <person name="Brettin T."/>
            <person name="Fiebig A."/>
            <person name="Rohde M."/>
            <person name="Abt B."/>
            <person name="Goker M."/>
            <person name="Detter J.C."/>
            <person name="Woyke T."/>
            <person name="Bristow J."/>
            <person name="Eisen J.A."/>
            <person name="Markowitz V."/>
            <person name="Hugenholtz P."/>
            <person name="Kyrpides N.C."/>
            <person name="Klenk H.P."/>
            <person name="Lapidus A."/>
        </authorList>
    </citation>
    <scope>NUCLEOTIDE SEQUENCE [LARGE SCALE GENOMIC DNA]</scope>
    <source>
        <strain evidence="11">DSM 44963</strain>
    </source>
</reference>
<evidence type="ECO:0000259" key="9">
    <source>
        <dbReference type="PROSITE" id="PS50011"/>
    </source>
</evidence>
<dbReference type="FunFam" id="1.10.510.10:FF:000571">
    <property type="entry name" value="Maternal embryonic leucine zipper kinase"/>
    <property type="match status" value="1"/>
</dbReference>
<keyword evidence="4 10" id="KW-0418">Kinase</keyword>
<gene>
    <name evidence="10" type="ORF">Krac_0388</name>
</gene>